<gene>
    <name evidence="4" type="ORF">FB461_0893</name>
</gene>
<dbReference type="Pfam" id="PF00498">
    <property type="entry name" value="FHA"/>
    <property type="match status" value="1"/>
</dbReference>
<keyword evidence="1" id="KW-0597">Phosphoprotein</keyword>
<accession>A0A542ZVN4</accession>
<protein>
    <submittedName>
        <fullName evidence="4">PSer/pThr/pTyr-binding forkhead associated (FHA) protein</fullName>
    </submittedName>
</protein>
<dbReference type="AlphaFoldDB" id="A0A542ZVN4"/>
<dbReference type="PANTHER" id="PTHR23308">
    <property type="entry name" value="NUCLEAR INHIBITOR OF PROTEIN PHOSPHATASE-1"/>
    <property type="match status" value="1"/>
</dbReference>
<evidence type="ECO:0000259" key="3">
    <source>
        <dbReference type="PROSITE" id="PS50006"/>
    </source>
</evidence>
<keyword evidence="5" id="KW-1185">Reference proteome</keyword>
<dbReference type="PROSITE" id="PS50006">
    <property type="entry name" value="FHA_DOMAIN"/>
    <property type="match status" value="1"/>
</dbReference>
<dbReference type="InterPro" id="IPR000253">
    <property type="entry name" value="FHA_dom"/>
</dbReference>
<dbReference type="InterPro" id="IPR008984">
    <property type="entry name" value="SMAD_FHA_dom_sf"/>
</dbReference>
<dbReference type="EMBL" id="VFOS01000001">
    <property type="protein sequence ID" value="TQL64391.1"/>
    <property type="molecule type" value="Genomic_DNA"/>
</dbReference>
<comment type="caution">
    <text evidence="4">The sequence shown here is derived from an EMBL/GenBank/DDBJ whole genome shotgun (WGS) entry which is preliminary data.</text>
</comment>
<evidence type="ECO:0000256" key="2">
    <source>
        <dbReference type="SAM" id="MobiDB-lite"/>
    </source>
</evidence>
<dbReference type="SUPFAM" id="SSF49879">
    <property type="entry name" value="SMAD/FHA domain"/>
    <property type="match status" value="1"/>
</dbReference>
<proteinExistence type="predicted"/>
<name>A0A542ZVN4_RARFA</name>
<feature type="domain" description="FHA" evidence="3">
    <location>
        <begin position="72"/>
        <end position="121"/>
    </location>
</feature>
<evidence type="ECO:0000256" key="1">
    <source>
        <dbReference type="ARBA" id="ARBA00022553"/>
    </source>
</evidence>
<dbReference type="OrthoDB" id="9815925at2"/>
<sequence>MTPLDSGEQPPSNVDTTLSLGYPETADTSRPRIGLSPQESALVAALPDGAGILISHQGPAAGSRFLLDTDEVSVGRSEKADILLDDATVSRKHALFSKVAGGYEVRDVGSLNGTYVNLERIERTNLRTGDEVQIGKFRLTYYASIADGAGHS</sequence>
<dbReference type="Proteomes" id="UP000315389">
    <property type="component" value="Unassembled WGS sequence"/>
</dbReference>
<dbReference type="Gene3D" id="2.60.200.20">
    <property type="match status" value="1"/>
</dbReference>
<organism evidence="4 5">
    <name type="scientific">Rarobacter faecitabidus</name>
    <dbReference type="NCBI Taxonomy" id="13243"/>
    <lineage>
        <taxon>Bacteria</taxon>
        <taxon>Bacillati</taxon>
        <taxon>Actinomycetota</taxon>
        <taxon>Actinomycetes</taxon>
        <taxon>Micrococcales</taxon>
        <taxon>Rarobacteraceae</taxon>
        <taxon>Rarobacter</taxon>
    </lineage>
</organism>
<dbReference type="InterPro" id="IPR050923">
    <property type="entry name" value="Cell_Proc_Reg/RNA_Proc"/>
</dbReference>
<feature type="region of interest" description="Disordered" evidence="2">
    <location>
        <begin position="1"/>
        <end position="34"/>
    </location>
</feature>
<dbReference type="SMART" id="SM00240">
    <property type="entry name" value="FHA"/>
    <property type="match status" value="1"/>
</dbReference>
<dbReference type="RefSeq" id="WP_142119303.1">
    <property type="nucleotide sequence ID" value="NZ_BAAASV010000003.1"/>
</dbReference>
<reference evidence="4 5" key="1">
    <citation type="submission" date="2019-06" db="EMBL/GenBank/DDBJ databases">
        <title>Sequencing the genomes of 1000 actinobacteria strains.</title>
        <authorList>
            <person name="Klenk H.-P."/>
        </authorList>
    </citation>
    <scope>NUCLEOTIDE SEQUENCE [LARGE SCALE GENOMIC DNA]</scope>
    <source>
        <strain evidence="4 5">DSM 4813</strain>
    </source>
</reference>
<evidence type="ECO:0000313" key="4">
    <source>
        <dbReference type="EMBL" id="TQL64391.1"/>
    </source>
</evidence>
<evidence type="ECO:0000313" key="5">
    <source>
        <dbReference type="Proteomes" id="UP000315389"/>
    </source>
</evidence>
<feature type="compositionally biased region" description="Polar residues" evidence="2">
    <location>
        <begin position="9"/>
        <end position="19"/>
    </location>
</feature>